<accession>A0A679JA39</accession>
<organism evidence="1">
    <name type="scientific">Methylobacterium bullatum</name>
    <dbReference type="NCBI Taxonomy" id="570505"/>
    <lineage>
        <taxon>Bacteria</taxon>
        <taxon>Pseudomonadati</taxon>
        <taxon>Pseudomonadota</taxon>
        <taxon>Alphaproteobacteria</taxon>
        <taxon>Hyphomicrobiales</taxon>
        <taxon>Methylobacteriaceae</taxon>
        <taxon>Methylobacterium</taxon>
    </lineage>
</organism>
<dbReference type="Pfam" id="PF11149">
    <property type="entry name" value="DUF2924"/>
    <property type="match status" value="1"/>
</dbReference>
<evidence type="ECO:0000313" key="1">
    <source>
        <dbReference type="EMBL" id="CAA2105451.1"/>
    </source>
</evidence>
<name>A0A679JA39_9HYPH</name>
<gene>
    <name evidence="1" type="ORF">MBUL_03199</name>
</gene>
<dbReference type="AlphaFoldDB" id="A0A679JA39"/>
<evidence type="ECO:0008006" key="2">
    <source>
        <dbReference type="Google" id="ProtNLM"/>
    </source>
</evidence>
<proteinExistence type="predicted"/>
<reference evidence="1" key="1">
    <citation type="submission" date="2019-12" db="EMBL/GenBank/DDBJ databases">
        <authorList>
            <person name="Cremers G."/>
        </authorList>
    </citation>
    <scope>NUCLEOTIDE SEQUENCE</scope>
    <source>
        <strain evidence="1">Mbul1</strain>
    </source>
</reference>
<dbReference type="EMBL" id="LR743504">
    <property type="protein sequence ID" value="CAA2105451.1"/>
    <property type="molecule type" value="Genomic_DNA"/>
</dbReference>
<dbReference type="InterPro" id="IPR021322">
    <property type="entry name" value="DUF2924"/>
</dbReference>
<sequence>MAGVISPELKAEIEGLASLDVGDLRIRWRQHLRTAPPPNLSRTLMMRLLAYRIQAKMLGDLDRDSARLLDRIAKERLRRRAAAERAAKPKAPPIVPPIPTPGLRPGTLLVREFGGEVHTVTVMTGGFAWRETTYASLSEVARAITGTRWNGPRFFGLRDKVPTRVPSGGGEASIAITLGGIA</sequence>
<protein>
    <recommendedName>
        <fullName evidence="2">DUF2924 domain-containing protein</fullName>
    </recommendedName>
</protein>